<dbReference type="Gene3D" id="2.80.10.50">
    <property type="match status" value="1"/>
</dbReference>
<comment type="caution">
    <text evidence="3">The sequence shown here is derived from an EMBL/GenBank/DDBJ whole genome shotgun (WGS) entry which is preliminary data.</text>
</comment>
<keyword evidence="4" id="KW-1185">Reference proteome</keyword>
<reference evidence="3" key="1">
    <citation type="journal article" date="2014" name="Int. J. Syst. Evol. Microbiol.">
        <title>Complete genome sequence of Corynebacterium casei LMG S-19264T (=DSM 44701T), isolated from a smear-ripened cheese.</title>
        <authorList>
            <consortium name="US DOE Joint Genome Institute (JGI-PGF)"/>
            <person name="Walter F."/>
            <person name="Albersmeier A."/>
            <person name="Kalinowski J."/>
            <person name="Ruckert C."/>
        </authorList>
    </citation>
    <scope>NUCLEOTIDE SEQUENCE</scope>
    <source>
        <strain evidence="3">JCM 3313</strain>
    </source>
</reference>
<evidence type="ECO:0000313" key="4">
    <source>
        <dbReference type="Proteomes" id="UP000639606"/>
    </source>
</evidence>
<reference evidence="3" key="2">
    <citation type="submission" date="2020-09" db="EMBL/GenBank/DDBJ databases">
        <authorList>
            <person name="Sun Q."/>
            <person name="Ohkuma M."/>
        </authorList>
    </citation>
    <scope>NUCLEOTIDE SEQUENCE</scope>
    <source>
        <strain evidence="3">JCM 3313</strain>
    </source>
</reference>
<dbReference type="Pfam" id="PF14200">
    <property type="entry name" value="RicinB_lectin_2"/>
    <property type="match status" value="1"/>
</dbReference>
<sequence length="180" mass="20352">MVKSVVRFTLSAAALLGLAFAPHGLASAAEEEPQAEIQHDYYAMVNDQTGKCWDIYQRSWNNDARIVQFDCAELPSSRQWYLEDRGNGEHAIRSKMTDKCVDIYQQNNGNDVGLVQYDCHYAPSQRWTLQPSSVPGHRLIRNVQSGRCVDVFQRSSDNNVPIVQYDCHGASSERWLLASV</sequence>
<dbReference type="CDD" id="cd00161">
    <property type="entry name" value="beta-trefoil_Ricin-like"/>
    <property type="match status" value="1"/>
</dbReference>
<protein>
    <recommendedName>
        <fullName evidence="2">Ricin B lectin domain-containing protein</fullName>
    </recommendedName>
</protein>
<dbReference type="SUPFAM" id="SSF50370">
    <property type="entry name" value="Ricin B-like lectins"/>
    <property type="match status" value="1"/>
</dbReference>
<evidence type="ECO:0000313" key="3">
    <source>
        <dbReference type="EMBL" id="GGP83873.1"/>
    </source>
</evidence>
<evidence type="ECO:0000259" key="2">
    <source>
        <dbReference type="SMART" id="SM00458"/>
    </source>
</evidence>
<evidence type="ECO:0000256" key="1">
    <source>
        <dbReference type="SAM" id="SignalP"/>
    </source>
</evidence>
<dbReference type="Proteomes" id="UP000639606">
    <property type="component" value="Unassembled WGS sequence"/>
</dbReference>
<dbReference type="RefSeq" id="WP_189227378.1">
    <property type="nucleotide sequence ID" value="NZ_BMRG01000025.1"/>
</dbReference>
<dbReference type="PROSITE" id="PS50231">
    <property type="entry name" value="RICIN_B_LECTIN"/>
    <property type="match status" value="1"/>
</dbReference>
<name>A0A918AW64_9PSEU</name>
<accession>A0A918AW64</accession>
<dbReference type="InterPro" id="IPR035992">
    <property type="entry name" value="Ricin_B-like_lectins"/>
</dbReference>
<proteinExistence type="predicted"/>
<dbReference type="EMBL" id="BMRG01000025">
    <property type="protein sequence ID" value="GGP83873.1"/>
    <property type="molecule type" value="Genomic_DNA"/>
</dbReference>
<dbReference type="AlphaFoldDB" id="A0A918AW64"/>
<gene>
    <name evidence="3" type="ORF">GCM10010185_67190</name>
</gene>
<feature type="chain" id="PRO_5036744147" description="Ricin B lectin domain-containing protein" evidence="1">
    <location>
        <begin position="29"/>
        <end position="180"/>
    </location>
</feature>
<feature type="signal peptide" evidence="1">
    <location>
        <begin position="1"/>
        <end position="28"/>
    </location>
</feature>
<feature type="domain" description="Ricin B lectin" evidence="2">
    <location>
        <begin position="39"/>
        <end position="178"/>
    </location>
</feature>
<dbReference type="SMART" id="SM00458">
    <property type="entry name" value="RICIN"/>
    <property type="match status" value="1"/>
</dbReference>
<dbReference type="InterPro" id="IPR000772">
    <property type="entry name" value="Ricin_B_lectin"/>
</dbReference>
<organism evidence="3 4">
    <name type="scientific">Saccharothrix coeruleofusca</name>
    <dbReference type="NCBI Taxonomy" id="33919"/>
    <lineage>
        <taxon>Bacteria</taxon>
        <taxon>Bacillati</taxon>
        <taxon>Actinomycetota</taxon>
        <taxon>Actinomycetes</taxon>
        <taxon>Pseudonocardiales</taxon>
        <taxon>Pseudonocardiaceae</taxon>
        <taxon>Saccharothrix</taxon>
    </lineage>
</organism>
<keyword evidence="1" id="KW-0732">Signal</keyword>